<feature type="region of interest" description="Disordered" evidence="1">
    <location>
        <begin position="20"/>
        <end position="52"/>
    </location>
</feature>
<dbReference type="EMBL" id="JAGMUX010000003">
    <property type="protein sequence ID" value="KAH7265552.1"/>
    <property type="molecule type" value="Genomic_DNA"/>
</dbReference>
<dbReference type="Gene3D" id="3.50.4.10">
    <property type="entry name" value="Hepatocyte Growth Factor"/>
    <property type="match status" value="1"/>
</dbReference>
<feature type="compositionally biased region" description="Low complexity" evidence="1">
    <location>
        <begin position="28"/>
        <end position="52"/>
    </location>
</feature>
<protein>
    <recommendedName>
        <fullName evidence="5">Apple domain-containing protein</fullName>
    </recommendedName>
</protein>
<keyword evidence="2" id="KW-0732">Signal</keyword>
<dbReference type="AlphaFoldDB" id="A0A9P9HZ67"/>
<proteinExistence type="predicted"/>
<gene>
    <name evidence="3" type="ORF">BKA55DRAFT_559184</name>
</gene>
<keyword evidence="4" id="KW-1185">Reference proteome</keyword>
<evidence type="ECO:0000256" key="2">
    <source>
        <dbReference type="SAM" id="SignalP"/>
    </source>
</evidence>
<dbReference type="Proteomes" id="UP000720189">
    <property type="component" value="Unassembled WGS sequence"/>
</dbReference>
<sequence length="167" mass="18086">MPSTKSIAVVATLAAGVSANNCKPSPRPTTEMTTATPTSATSTITEAPSTTSTTTCPAYTLIEEPSEDINCNVRGDLKEGDSQVLESLYLEDCAQKCKEFDLFNCELISFEEPASPSEKGSCTLYPDNDFVPRARGGEVVYYDSRCFACYTRGGRGGRKLRGRIRRS</sequence>
<dbReference type="RefSeq" id="XP_046054287.1">
    <property type="nucleotide sequence ID" value="XM_046191937.1"/>
</dbReference>
<dbReference type="GeneID" id="70221891"/>
<accession>A0A9P9HZ67</accession>
<feature type="signal peptide" evidence="2">
    <location>
        <begin position="1"/>
        <end position="19"/>
    </location>
</feature>
<reference evidence="3" key="1">
    <citation type="journal article" date="2021" name="Nat. Commun.">
        <title>Genetic determinants of endophytism in the Arabidopsis root mycobiome.</title>
        <authorList>
            <person name="Mesny F."/>
            <person name="Miyauchi S."/>
            <person name="Thiergart T."/>
            <person name="Pickel B."/>
            <person name="Atanasova L."/>
            <person name="Karlsson M."/>
            <person name="Huettel B."/>
            <person name="Barry K.W."/>
            <person name="Haridas S."/>
            <person name="Chen C."/>
            <person name="Bauer D."/>
            <person name="Andreopoulos W."/>
            <person name="Pangilinan J."/>
            <person name="LaButti K."/>
            <person name="Riley R."/>
            <person name="Lipzen A."/>
            <person name="Clum A."/>
            <person name="Drula E."/>
            <person name="Henrissat B."/>
            <person name="Kohler A."/>
            <person name="Grigoriev I.V."/>
            <person name="Martin F.M."/>
            <person name="Hacquard S."/>
        </authorList>
    </citation>
    <scope>NUCLEOTIDE SEQUENCE</scope>
    <source>
        <strain evidence="3">MPI-CAGE-AT-0023</strain>
    </source>
</reference>
<evidence type="ECO:0008006" key="5">
    <source>
        <dbReference type="Google" id="ProtNLM"/>
    </source>
</evidence>
<organism evidence="3 4">
    <name type="scientific">Fusarium redolens</name>
    <dbReference type="NCBI Taxonomy" id="48865"/>
    <lineage>
        <taxon>Eukaryota</taxon>
        <taxon>Fungi</taxon>
        <taxon>Dikarya</taxon>
        <taxon>Ascomycota</taxon>
        <taxon>Pezizomycotina</taxon>
        <taxon>Sordariomycetes</taxon>
        <taxon>Hypocreomycetidae</taxon>
        <taxon>Hypocreales</taxon>
        <taxon>Nectriaceae</taxon>
        <taxon>Fusarium</taxon>
        <taxon>Fusarium redolens species complex</taxon>
    </lineage>
</organism>
<evidence type="ECO:0000256" key="1">
    <source>
        <dbReference type="SAM" id="MobiDB-lite"/>
    </source>
</evidence>
<evidence type="ECO:0000313" key="3">
    <source>
        <dbReference type="EMBL" id="KAH7265552.1"/>
    </source>
</evidence>
<dbReference type="OrthoDB" id="5099829at2759"/>
<name>A0A9P9HZ67_FUSRE</name>
<evidence type="ECO:0000313" key="4">
    <source>
        <dbReference type="Proteomes" id="UP000720189"/>
    </source>
</evidence>
<comment type="caution">
    <text evidence="3">The sequence shown here is derived from an EMBL/GenBank/DDBJ whole genome shotgun (WGS) entry which is preliminary data.</text>
</comment>
<feature type="chain" id="PRO_5040143316" description="Apple domain-containing protein" evidence="2">
    <location>
        <begin position="20"/>
        <end position="167"/>
    </location>
</feature>